<comment type="cofactor">
    <cofactor evidence="6">
        <name>Fe cation</name>
        <dbReference type="ChEBI" id="CHEBI:24875"/>
    </cofactor>
    <text evidence="6">Binds 1 Fe cation per subunit.</text>
</comment>
<comment type="similarity">
    <text evidence="1 7">Belongs to the lipoxygenase family.</text>
</comment>
<evidence type="ECO:0000256" key="3">
    <source>
        <dbReference type="ARBA" id="ARBA00022964"/>
    </source>
</evidence>
<dbReference type="InterPro" id="IPR001885">
    <property type="entry name" value="LipOase_mml"/>
</dbReference>
<feature type="binding site" evidence="6">
    <location>
        <position position="488"/>
    </location>
    <ligand>
        <name>Fe cation</name>
        <dbReference type="ChEBI" id="CHEBI:24875"/>
        <note>catalytic</note>
    </ligand>
</feature>
<dbReference type="InterPro" id="IPR020833">
    <property type="entry name" value="LipOase_Fe_BS"/>
</dbReference>
<dbReference type="Ensembl" id="ENSNMLT00000001391.1">
    <property type="protein sequence ID" value="ENSNMLP00000001203.1"/>
    <property type="gene ID" value="ENSNMLG00000000910.1"/>
</dbReference>
<dbReference type="GO" id="GO:0005506">
    <property type="term" value="F:iron ion binding"/>
    <property type="evidence" value="ECO:0007669"/>
    <property type="project" value="InterPro"/>
</dbReference>
<dbReference type="InterPro" id="IPR000907">
    <property type="entry name" value="LipOase"/>
</dbReference>
<dbReference type="Proteomes" id="UP000694523">
    <property type="component" value="Unplaced"/>
</dbReference>
<evidence type="ECO:0000259" key="8">
    <source>
        <dbReference type="PROSITE" id="PS51393"/>
    </source>
</evidence>
<dbReference type="SUPFAM" id="SSF48484">
    <property type="entry name" value="Lipoxigenase"/>
    <property type="match status" value="1"/>
</dbReference>
<evidence type="ECO:0000256" key="5">
    <source>
        <dbReference type="ARBA" id="ARBA00023004"/>
    </source>
</evidence>
<keyword evidence="4 7" id="KW-0560">Oxidoreductase</keyword>
<reference evidence="9" key="1">
    <citation type="submission" date="2025-08" db="UniProtKB">
        <authorList>
            <consortium name="Ensembl"/>
        </authorList>
    </citation>
    <scope>IDENTIFICATION</scope>
</reference>
<dbReference type="GO" id="GO:0016702">
    <property type="term" value="F:oxidoreductase activity, acting on single donors with incorporation of molecular oxygen, incorporation of two atoms of oxygen"/>
    <property type="evidence" value="ECO:0007669"/>
    <property type="project" value="InterPro"/>
</dbReference>
<keyword evidence="5 6" id="KW-0408">Iron</keyword>
<evidence type="ECO:0000256" key="6">
    <source>
        <dbReference type="PIRSR" id="PIRSR601885-1"/>
    </source>
</evidence>
<dbReference type="PROSITE" id="PS51393">
    <property type="entry name" value="LIPOXYGENASE_3"/>
    <property type="match status" value="1"/>
</dbReference>
<feature type="domain" description="Lipoxygenase" evidence="8">
    <location>
        <begin position="1"/>
        <end position="488"/>
    </location>
</feature>
<evidence type="ECO:0000256" key="7">
    <source>
        <dbReference type="RuleBase" id="RU003974"/>
    </source>
</evidence>
<sequence length="488" mass="55977">YSSTTHINRVSSSSWRVYKEGLPECIDADDVSALPSEVQFSFIKNIQFILLNVSVLLAVFSEYVKQHWREDAFFGYQFLNGVNPMMIRHCKSLPKNFPVTDVMVKLEGNRKLSQEIKKGNMFLCDYKDLDGVTTSHINDEEQYLAAPLVLFHKTPDDELKPVAIQLKQTPAEDNPIFVSSDSEYDWLLAKIFVRSADFNEQQLNAHLLRTHLLAEVFTVALLRNLPKVHPLHKLLIHHTRFTLHINLNARKSLISEDGVFTSFSAASAEGMTKLMQRSHSAVTYESLCIKDDIKERGLESVPNFYYRDDGFKLWTSSRILTYYYKKDEEIKRDTELQEYIKSIFEHGFGSREETGELKSTVDELVKFVTMVIFTCSAQHAAVNNGQADYGSWMPNTPTSLQKPPPTQKGTVTEQTVLQTLPDRNATQIAVALGHFPDEHFTEEVPCRLMRQFCAELDKLDKEIDDKNKKRKLPYIYLKPTLMENSVSI</sequence>
<dbReference type="Gene3D" id="1.20.245.10">
    <property type="entry name" value="Lipoxygenase-1, Domain 5"/>
    <property type="match status" value="1"/>
</dbReference>
<keyword evidence="2 6" id="KW-0479">Metal-binding</keyword>
<dbReference type="PANTHER" id="PTHR11771">
    <property type="entry name" value="LIPOXYGENASE"/>
    <property type="match status" value="1"/>
</dbReference>
<protein>
    <recommendedName>
        <fullName evidence="8">Lipoxygenase domain-containing protein</fullName>
    </recommendedName>
</protein>
<dbReference type="PRINTS" id="PR00467">
    <property type="entry name" value="MAMLPOXGNASE"/>
</dbReference>
<dbReference type="Gene3D" id="3.10.450.60">
    <property type="match status" value="1"/>
</dbReference>
<evidence type="ECO:0000313" key="9">
    <source>
        <dbReference type="Ensembl" id="ENSNMLP00000001203.1"/>
    </source>
</evidence>
<feature type="binding site" evidence="6">
    <location>
        <position position="206"/>
    </location>
    <ligand>
        <name>Fe cation</name>
        <dbReference type="ChEBI" id="CHEBI:24875"/>
        <note>catalytic</note>
    </ligand>
</feature>
<dbReference type="Pfam" id="PF00305">
    <property type="entry name" value="Lipoxygenase"/>
    <property type="match status" value="1"/>
</dbReference>
<dbReference type="PRINTS" id="PR00087">
    <property type="entry name" value="LIPOXYGENASE"/>
</dbReference>
<keyword evidence="10" id="KW-1185">Reference proteome</keyword>
<accession>A0A8C6S5A6</accession>
<proteinExistence type="inferred from homology"/>
<evidence type="ECO:0000256" key="2">
    <source>
        <dbReference type="ARBA" id="ARBA00022723"/>
    </source>
</evidence>
<feature type="binding site" evidence="6">
    <location>
        <position position="211"/>
    </location>
    <ligand>
        <name>Fe cation</name>
        <dbReference type="ChEBI" id="CHEBI:24875"/>
        <note>catalytic</note>
    </ligand>
</feature>
<evidence type="ECO:0000256" key="1">
    <source>
        <dbReference type="ARBA" id="ARBA00009419"/>
    </source>
</evidence>
<feature type="binding site" evidence="6">
    <location>
        <position position="379"/>
    </location>
    <ligand>
        <name>Fe cation</name>
        <dbReference type="ChEBI" id="CHEBI:24875"/>
        <note>catalytic</note>
    </ligand>
</feature>
<keyword evidence="3 7" id="KW-0223">Dioxygenase</keyword>
<evidence type="ECO:0000313" key="10">
    <source>
        <dbReference type="Proteomes" id="UP000694523"/>
    </source>
</evidence>
<dbReference type="AlphaFoldDB" id="A0A8C6S5A6"/>
<name>A0A8C6S5A6_9GOBI</name>
<reference evidence="9" key="2">
    <citation type="submission" date="2025-09" db="UniProtKB">
        <authorList>
            <consortium name="Ensembl"/>
        </authorList>
    </citation>
    <scope>IDENTIFICATION</scope>
</reference>
<evidence type="ECO:0000256" key="4">
    <source>
        <dbReference type="ARBA" id="ARBA00023002"/>
    </source>
</evidence>
<organism evidence="9 10">
    <name type="scientific">Neogobius melanostomus</name>
    <name type="common">round goby</name>
    <dbReference type="NCBI Taxonomy" id="47308"/>
    <lineage>
        <taxon>Eukaryota</taxon>
        <taxon>Metazoa</taxon>
        <taxon>Chordata</taxon>
        <taxon>Craniata</taxon>
        <taxon>Vertebrata</taxon>
        <taxon>Euteleostomi</taxon>
        <taxon>Actinopterygii</taxon>
        <taxon>Neopterygii</taxon>
        <taxon>Teleostei</taxon>
        <taxon>Neoteleostei</taxon>
        <taxon>Acanthomorphata</taxon>
        <taxon>Gobiaria</taxon>
        <taxon>Gobiiformes</taxon>
        <taxon>Gobioidei</taxon>
        <taxon>Gobiidae</taxon>
        <taxon>Benthophilinae</taxon>
        <taxon>Neogobiini</taxon>
        <taxon>Neogobius</taxon>
    </lineage>
</organism>
<dbReference type="InterPro" id="IPR036226">
    <property type="entry name" value="LipOase_C_sf"/>
</dbReference>
<dbReference type="InterPro" id="IPR013819">
    <property type="entry name" value="LipOase_C"/>
</dbReference>
<dbReference type="GO" id="GO:0034440">
    <property type="term" value="P:lipid oxidation"/>
    <property type="evidence" value="ECO:0007669"/>
    <property type="project" value="InterPro"/>
</dbReference>
<dbReference type="PROSITE" id="PS00711">
    <property type="entry name" value="LIPOXYGENASE_1"/>
    <property type="match status" value="1"/>
</dbReference>